<dbReference type="Proteomes" id="UP000886523">
    <property type="component" value="Unassembled WGS sequence"/>
</dbReference>
<dbReference type="EMBL" id="MU129044">
    <property type="protein sequence ID" value="KAF9509057.1"/>
    <property type="molecule type" value="Genomic_DNA"/>
</dbReference>
<dbReference type="AlphaFoldDB" id="A0A9P6AP21"/>
<protein>
    <submittedName>
        <fullName evidence="2">Uncharacterized protein</fullName>
    </submittedName>
</protein>
<proteinExistence type="predicted"/>
<accession>A0A9P6AP21</accession>
<keyword evidence="3" id="KW-1185">Reference proteome</keyword>
<evidence type="ECO:0000256" key="1">
    <source>
        <dbReference type="SAM" id="MobiDB-lite"/>
    </source>
</evidence>
<organism evidence="2 3">
    <name type="scientific">Hydnum rufescens UP504</name>
    <dbReference type="NCBI Taxonomy" id="1448309"/>
    <lineage>
        <taxon>Eukaryota</taxon>
        <taxon>Fungi</taxon>
        <taxon>Dikarya</taxon>
        <taxon>Basidiomycota</taxon>
        <taxon>Agaricomycotina</taxon>
        <taxon>Agaricomycetes</taxon>
        <taxon>Cantharellales</taxon>
        <taxon>Hydnaceae</taxon>
        <taxon>Hydnum</taxon>
    </lineage>
</organism>
<gene>
    <name evidence="2" type="ORF">BS47DRAFT_181852</name>
</gene>
<feature type="compositionally biased region" description="Basic and acidic residues" evidence="1">
    <location>
        <begin position="69"/>
        <end position="78"/>
    </location>
</feature>
<reference evidence="2" key="1">
    <citation type="journal article" date="2020" name="Nat. Commun.">
        <title>Large-scale genome sequencing of mycorrhizal fungi provides insights into the early evolution of symbiotic traits.</title>
        <authorList>
            <person name="Miyauchi S."/>
            <person name="Kiss E."/>
            <person name="Kuo A."/>
            <person name="Drula E."/>
            <person name="Kohler A."/>
            <person name="Sanchez-Garcia M."/>
            <person name="Morin E."/>
            <person name="Andreopoulos B."/>
            <person name="Barry K.W."/>
            <person name="Bonito G."/>
            <person name="Buee M."/>
            <person name="Carver A."/>
            <person name="Chen C."/>
            <person name="Cichocki N."/>
            <person name="Clum A."/>
            <person name="Culley D."/>
            <person name="Crous P.W."/>
            <person name="Fauchery L."/>
            <person name="Girlanda M."/>
            <person name="Hayes R.D."/>
            <person name="Keri Z."/>
            <person name="LaButti K."/>
            <person name="Lipzen A."/>
            <person name="Lombard V."/>
            <person name="Magnuson J."/>
            <person name="Maillard F."/>
            <person name="Murat C."/>
            <person name="Nolan M."/>
            <person name="Ohm R.A."/>
            <person name="Pangilinan J."/>
            <person name="Pereira M.F."/>
            <person name="Perotto S."/>
            <person name="Peter M."/>
            <person name="Pfister S."/>
            <person name="Riley R."/>
            <person name="Sitrit Y."/>
            <person name="Stielow J.B."/>
            <person name="Szollosi G."/>
            <person name="Zifcakova L."/>
            <person name="Stursova M."/>
            <person name="Spatafora J.W."/>
            <person name="Tedersoo L."/>
            <person name="Vaario L.M."/>
            <person name="Yamada A."/>
            <person name="Yan M."/>
            <person name="Wang P."/>
            <person name="Xu J."/>
            <person name="Bruns T."/>
            <person name="Baldrian P."/>
            <person name="Vilgalys R."/>
            <person name="Dunand C."/>
            <person name="Henrissat B."/>
            <person name="Grigoriev I.V."/>
            <person name="Hibbett D."/>
            <person name="Nagy L.G."/>
            <person name="Martin F.M."/>
        </authorList>
    </citation>
    <scope>NUCLEOTIDE SEQUENCE</scope>
    <source>
        <strain evidence="2">UP504</strain>
    </source>
</reference>
<feature type="region of interest" description="Disordered" evidence="1">
    <location>
        <begin position="69"/>
        <end position="98"/>
    </location>
</feature>
<evidence type="ECO:0000313" key="3">
    <source>
        <dbReference type="Proteomes" id="UP000886523"/>
    </source>
</evidence>
<dbReference type="OrthoDB" id="2553859at2759"/>
<name>A0A9P6AP21_9AGAM</name>
<comment type="caution">
    <text evidence="2">The sequence shown here is derived from an EMBL/GenBank/DDBJ whole genome shotgun (WGS) entry which is preliminary data.</text>
</comment>
<sequence>MTVVTVHYSLALSPHTAHRRSSHPSSATHTFALTDPVSTPSAYYADLSRAVKSAIVVLGEDLTAWRDAVANDEKERESSTAGADSDGDGDEQGDDTPH</sequence>
<feature type="compositionally biased region" description="Acidic residues" evidence="1">
    <location>
        <begin position="85"/>
        <end position="98"/>
    </location>
</feature>
<evidence type="ECO:0000313" key="2">
    <source>
        <dbReference type="EMBL" id="KAF9509057.1"/>
    </source>
</evidence>